<dbReference type="GO" id="GO:0003700">
    <property type="term" value="F:DNA-binding transcription factor activity"/>
    <property type="evidence" value="ECO:0007669"/>
    <property type="project" value="InterPro"/>
</dbReference>
<gene>
    <name evidence="6" type="ORF">FHQ09_13310</name>
</gene>
<evidence type="ECO:0000313" key="7">
    <source>
        <dbReference type="Proteomes" id="UP000314223"/>
    </source>
</evidence>
<evidence type="ECO:0000256" key="4">
    <source>
        <dbReference type="ARBA" id="ARBA00023163"/>
    </source>
</evidence>
<dbReference type="Proteomes" id="UP000314223">
    <property type="component" value="Unassembled WGS sequence"/>
</dbReference>
<dbReference type="Pfam" id="PF00376">
    <property type="entry name" value="MerR"/>
    <property type="match status" value="1"/>
</dbReference>
<organism evidence="6 7">
    <name type="scientific">Brevibacterium sediminis</name>
    <dbReference type="NCBI Taxonomy" id="1857024"/>
    <lineage>
        <taxon>Bacteria</taxon>
        <taxon>Bacillati</taxon>
        <taxon>Actinomycetota</taxon>
        <taxon>Actinomycetes</taxon>
        <taxon>Micrococcales</taxon>
        <taxon>Brevibacteriaceae</taxon>
        <taxon>Brevibacterium</taxon>
    </lineage>
</organism>
<evidence type="ECO:0000256" key="1">
    <source>
        <dbReference type="ARBA" id="ARBA00022491"/>
    </source>
</evidence>
<feature type="domain" description="HTH merR-type" evidence="5">
    <location>
        <begin position="133"/>
        <end position="204"/>
    </location>
</feature>
<reference evidence="6 7" key="1">
    <citation type="submission" date="2019-06" db="EMBL/GenBank/DDBJ databases">
        <authorList>
            <person name="Mardanova A.M."/>
            <person name="Pudova D.S."/>
            <person name="Shagimardanova E.I."/>
            <person name="Gogoleva N.E."/>
            <person name="Lutfullin M.T."/>
            <person name="Hadieva G.F."/>
            <person name="Sharipova M.R."/>
        </authorList>
    </citation>
    <scope>NUCLEOTIDE SEQUENCE [LARGE SCALE GENOMIC DNA]</scope>
    <source>
        <strain evidence="6 7">MG-1</strain>
    </source>
</reference>
<accession>A0A5C4X282</accession>
<dbReference type="PROSITE" id="PS50937">
    <property type="entry name" value="HTH_MERR_2"/>
    <property type="match status" value="2"/>
</dbReference>
<dbReference type="Pfam" id="PF13411">
    <property type="entry name" value="MerR_1"/>
    <property type="match status" value="1"/>
</dbReference>
<dbReference type="InterPro" id="IPR000551">
    <property type="entry name" value="MerR-type_HTH_dom"/>
</dbReference>
<evidence type="ECO:0000256" key="3">
    <source>
        <dbReference type="ARBA" id="ARBA00023125"/>
    </source>
</evidence>
<keyword evidence="2" id="KW-0805">Transcription regulation</keyword>
<evidence type="ECO:0000313" key="6">
    <source>
        <dbReference type="EMBL" id="TNM53751.1"/>
    </source>
</evidence>
<dbReference type="InterPro" id="IPR047057">
    <property type="entry name" value="MerR_fam"/>
</dbReference>
<dbReference type="EMBL" id="VDMQ01000008">
    <property type="protein sequence ID" value="TNM53751.1"/>
    <property type="molecule type" value="Genomic_DNA"/>
</dbReference>
<dbReference type="SMART" id="SM00422">
    <property type="entry name" value="HTH_MERR"/>
    <property type="match status" value="2"/>
</dbReference>
<dbReference type="PANTHER" id="PTHR30204:SF69">
    <property type="entry name" value="MERR-FAMILY TRANSCRIPTIONAL REGULATOR"/>
    <property type="match status" value="1"/>
</dbReference>
<dbReference type="InterPro" id="IPR009061">
    <property type="entry name" value="DNA-bd_dom_put_sf"/>
</dbReference>
<keyword evidence="1" id="KW-0678">Repressor</keyword>
<dbReference type="Gene3D" id="1.10.1660.10">
    <property type="match status" value="2"/>
</dbReference>
<dbReference type="GO" id="GO:0003677">
    <property type="term" value="F:DNA binding"/>
    <property type="evidence" value="ECO:0007669"/>
    <property type="project" value="UniProtKB-KW"/>
</dbReference>
<dbReference type="SUPFAM" id="SSF46955">
    <property type="entry name" value="Putative DNA-binding domain"/>
    <property type="match status" value="2"/>
</dbReference>
<evidence type="ECO:0000256" key="2">
    <source>
        <dbReference type="ARBA" id="ARBA00023015"/>
    </source>
</evidence>
<proteinExistence type="predicted"/>
<keyword evidence="3" id="KW-0238">DNA-binding</keyword>
<sequence length="248" mass="26673">MSGFCREVITLRTADVASLSGYSVQQIRQLESRGVIPAAAREDNGYRRYSDVHVSALSAYRDLAFAVGPVAARSVMTELPRLDPREAIALLTGKVTEVDEHRRQVVAARSMLLSIQSEAETAGEHGRETTDESMTITELAEAVGVRASTLRYWESEGLTTPHRVGSGARTARLYRFGAIRDARITAALRSGGYGIHEIREALAVVRGLGDTSSMLAALDDRLDDLALREAAVLRAGGVLAGTIGGEHP</sequence>
<name>A0A5C4X282_9MICO</name>
<comment type="caution">
    <text evidence="6">The sequence shown here is derived from an EMBL/GenBank/DDBJ whole genome shotgun (WGS) entry which is preliminary data.</text>
</comment>
<dbReference type="AlphaFoldDB" id="A0A5C4X282"/>
<protein>
    <submittedName>
        <fullName evidence="6">MerR family transcriptional regulator</fullName>
    </submittedName>
</protein>
<feature type="domain" description="HTH merR-type" evidence="5">
    <location>
        <begin position="10"/>
        <end position="58"/>
    </location>
</feature>
<evidence type="ECO:0000259" key="5">
    <source>
        <dbReference type="PROSITE" id="PS50937"/>
    </source>
</evidence>
<dbReference type="PANTHER" id="PTHR30204">
    <property type="entry name" value="REDOX-CYCLING DRUG-SENSING TRANSCRIPTIONAL ACTIVATOR SOXR"/>
    <property type="match status" value="1"/>
</dbReference>
<keyword evidence="4" id="KW-0804">Transcription</keyword>